<reference evidence="4 5" key="1">
    <citation type="journal article" date="2017" name="Gigascience">
        <title>Genome sequence of the small brown planthopper, Laodelphax striatellus.</title>
        <authorList>
            <person name="Zhu J."/>
            <person name="Jiang F."/>
            <person name="Wang X."/>
            <person name="Yang P."/>
            <person name="Bao Y."/>
            <person name="Zhao W."/>
            <person name="Wang W."/>
            <person name="Lu H."/>
            <person name="Wang Q."/>
            <person name="Cui N."/>
            <person name="Li J."/>
            <person name="Chen X."/>
            <person name="Luo L."/>
            <person name="Yu J."/>
            <person name="Kang L."/>
            <person name="Cui F."/>
        </authorList>
    </citation>
    <scope>NUCLEOTIDE SEQUENCE [LARGE SCALE GENOMIC DNA]</scope>
    <source>
        <strain evidence="4">Lst14</strain>
    </source>
</reference>
<evidence type="ECO:0000313" key="4">
    <source>
        <dbReference type="EMBL" id="RZF48972.1"/>
    </source>
</evidence>
<name>A0A482XSJ4_LAOST</name>
<dbReference type="InParanoid" id="A0A482XSJ4"/>
<comment type="subcellular location">
    <subcellularLocation>
        <location evidence="3">Peroxisome membrane</location>
    </subcellularLocation>
</comment>
<dbReference type="GO" id="GO:0007031">
    <property type="term" value="P:peroxisome organization"/>
    <property type="evidence" value="ECO:0007669"/>
    <property type="project" value="UniProtKB-KW"/>
</dbReference>
<dbReference type="Pfam" id="PF08610">
    <property type="entry name" value="Pex16"/>
    <property type="match status" value="1"/>
</dbReference>
<organism evidence="4 5">
    <name type="scientific">Laodelphax striatellus</name>
    <name type="common">Small brown planthopper</name>
    <name type="synonym">Delphax striatella</name>
    <dbReference type="NCBI Taxonomy" id="195883"/>
    <lineage>
        <taxon>Eukaryota</taxon>
        <taxon>Metazoa</taxon>
        <taxon>Ecdysozoa</taxon>
        <taxon>Arthropoda</taxon>
        <taxon>Hexapoda</taxon>
        <taxon>Insecta</taxon>
        <taxon>Pterygota</taxon>
        <taxon>Neoptera</taxon>
        <taxon>Paraneoptera</taxon>
        <taxon>Hemiptera</taxon>
        <taxon>Auchenorrhyncha</taxon>
        <taxon>Fulgoroidea</taxon>
        <taxon>Delphacidae</taxon>
        <taxon>Criomorphinae</taxon>
        <taxon>Laodelphax</taxon>
    </lineage>
</organism>
<evidence type="ECO:0000256" key="3">
    <source>
        <dbReference type="RuleBase" id="RU365003"/>
    </source>
</evidence>
<comment type="similarity">
    <text evidence="1 3">Belongs to the peroxin-16 family.</text>
</comment>
<sequence>MALVVRSIEDVFKSYKEWVCKNPQRISDIETAVKWISYALAGKVSDSAILSELVYCISNLWALVNDQIILNEKFNRRPDSSNSIKTWLTVLEYSEVFVELSARQVYGEKGRWILIATIQLFKCVLRLLLVVQYKETVLPTPPLEPLKRDEFVEDENQACQPNNNAFALRSGRTIRTVTAAQDLNMRTWKPPQTSAGNNPAAGGRSFACNGEASNRTLNEAQRVGETLFILKPLLHLSSMYVHGTKSWAPWTYSFLLDLISLALLDDTKPNQNIHQSAHAHIIAQRKINMIRYLFRSPFYDAITRRRLERVLTAIAETIPLTRLVAEPLIRYLPQWQQTYYYLWSS</sequence>
<gene>
    <name evidence="4" type="ORF">LSTR_LSTR003048</name>
</gene>
<dbReference type="EMBL" id="QKKF02000817">
    <property type="protein sequence ID" value="RZF48972.1"/>
    <property type="molecule type" value="Genomic_DNA"/>
</dbReference>
<protein>
    <recommendedName>
        <fullName evidence="2 3">Peroxisomal membrane protein PEX16</fullName>
    </recommendedName>
</protein>
<dbReference type="InterPro" id="IPR013919">
    <property type="entry name" value="Pex16"/>
</dbReference>
<evidence type="ECO:0000256" key="1">
    <source>
        <dbReference type="ARBA" id="ARBA00009505"/>
    </source>
</evidence>
<accession>A0A482XSJ4</accession>
<dbReference type="OrthoDB" id="2021143at2759"/>
<keyword evidence="5" id="KW-1185">Reference proteome</keyword>
<comment type="caution">
    <text evidence="4">The sequence shown here is derived from an EMBL/GenBank/DDBJ whole genome shotgun (WGS) entry which is preliminary data.</text>
</comment>
<keyword evidence="3" id="KW-0962">Peroxisome biogenesis</keyword>
<dbReference type="GO" id="GO:0005778">
    <property type="term" value="C:peroxisomal membrane"/>
    <property type="evidence" value="ECO:0007669"/>
    <property type="project" value="UniProtKB-SubCell"/>
</dbReference>
<dbReference type="PANTHER" id="PTHR13299:SF0">
    <property type="entry name" value="PEROXISOMAL MEMBRANE PROTEIN PEX16"/>
    <property type="match status" value="1"/>
</dbReference>
<keyword evidence="3" id="KW-0576">Peroxisome</keyword>
<dbReference type="PANTHER" id="PTHR13299">
    <property type="entry name" value="PEROXISOMAL MEMBRANE PROTEIN PEX16"/>
    <property type="match status" value="1"/>
</dbReference>
<dbReference type="AlphaFoldDB" id="A0A482XSJ4"/>
<evidence type="ECO:0000256" key="2">
    <source>
        <dbReference type="ARBA" id="ARBA00018577"/>
    </source>
</evidence>
<dbReference type="Proteomes" id="UP000291343">
    <property type="component" value="Unassembled WGS sequence"/>
</dbReference>
<dbReference type="FunCoup" id="A0A482XSJ4">
    <property type="interactions" value="1712"/>
</dbReference>
<proteinExistence type="inferred from homology"/>
<dbReference type="STRING" id="195883.A0A482XSJ4"/>
<evidence type="ECO:0000313" key="5">
    <source>
        <dbReference type="Proteomes" id="UP000291343"/>
    </source>
</evidence>